<dbReference type="Gene3D" id="3.40.50.720">
    <property type="entry name" value="NAD(P)-binding Rossmann-like Domain"/>
    <property type="match status" value="1"/>
</dbReference>
<keyword evidence="4" id="KW-1185">Reference proteome</keyword>
<dbReference type="AlphaFoldDB" id="A0A1X7P2A5"/>
<keyword evidence="1" id="KW-0560">Oxidoreductase</keyword>
<dbReference type="OrthoDB" id="1523398at2"/>
<protein>
    <recommendedName>
        <fullName evidence="2">Pyrroline-5-carboxylate reductase catalytic N-terminal domain-containing protein</fullName>
    </recommendedName>
</protein>
<dbReference type="InterPro" id="IPR028939">
    <property type="entry name" value="P5C_Rdtase_cat_N"/>
</dbReference>
<sequence length="230" mass="24320">MTVIAIIGTGRVGAGFAEAAVAAGHRVVLANSRGPESLTDLVATLGEGASADTVSGAAERADMVLLAVPLHRYAQLPPSALEERIVIDAGNYYTDWSGHIEELDDESTTTSERLQSLFPAARVVKAFNNIYAEDIATDARPNGGTRRALAVAGDDAEAKQAVVTLILSIGFDVVDAGPLSEGWRFQRGTPAYVVPLGSDELKDALAGARRYRDMADDDIAPNRTHRMSAD</sequence>
<dbReference type="Proteomes" id="UP000193711">
    <property type="component" value="Unassembled WGS sequence"/>
</dbReference>
<gene>
    <name evidence="3" type="ORF">SAMN06295885_2336</name>
</gene>
<feature type="domain" description="Pyrroline-5-carboxylate reductase catalytic N-terminal" evidence="2">
    <location>
        <begin position="4"/>
        <end position="91"/>
    </location>
</feature>
<accession>A0A1X7P2A5</accession>
<reference evidence="4" key="1">
    <citation type="submission" date="2017-04" db="EMBL/GenBank/DDBJ databases">
        <authorList>
            <person name="Varghese N."/>
            <person name="Submissions S."/>
        </authorList>
    </citation>
    <scope>NUCLEOTIDE SEQUENCE [LARGE SCALE GENOMIC DNA]</scope>
    <source>
        <strain evidence="4">VKM Ac-2121</strain>
    </source>
</reference>
<dbReference type="GO" id="GO:0016491">
    <property type="term" value="F:oxidoreductase activity"/>
    <property type="evidence" value="ECO:0007669"/>
    <property type="project" value="UniProtKB-KW"/>
</dbReference>
<organism evidence="3 4">
    <name type="scientific">Rathayibacter oskolensis</name>
    <dbReference type="NCBI Taxonomy" id="1891671"/>
    <lineage>
        <taxon>Bacteria</taxon>
        <taxon>Bacillati</taxon>
        <taxon>Actinomycetota</taxon>
        <taxon>Actinomycetes</taxon>
        <taxon>Micrococcales</taxon>
        <taxon>Microbacteriaceae</taxon>
        <taxon>Rathayibacter</taxon>
    </lineage>
</organism>
<evidence type="ECO:0000313" key="3">
    <source>
        <dbReference type="EMBL" id="SMH44272.1"/>
    </source>
</evidence>
<dbReference type="SUPFAM" id="SSF51735">
    <property type="entry name" value="NAD(P)-binding Rossmann-fold domains"/>
    <property type="match status" value="1"/>
</dbReference>
<evidence type="ECO:0000313" key="4">
    <source>
        <dbReference type="Proteomes" id="UP000193711"/>
    </source>
</evidence>
<dbReference type="InterPro" id="IPR051267">
    <property type="entry name" value="STEAP_metalloreductase"/>
</dbReference>
<dbReference type="EMBL" id="FXBM01000002">
    <property type="protein sequence ID" value="SMH44272.1"/>
    <property type="molecule type" value="Genomic_DNA"/>
</dbReference>
<proteinExistence type="predicted"/>
<evidence type="ECO:0000259" key="2">
    <source>
        <dbReference type="Pfam" id="PF03807"/>
    </source>
</evidence>
<dbReference type="PANTHER" id="PTHR14239">
    <property type="entry name" value="DUDULIN-RELATED"/>
    <property type="match status" value="1"/>
</dbReference>
<evidence type="ECO:0000256" key="1">
    <source>
        <dbReference type="ARBA" id="ARBA00023002"/>
    </source>
</evidence>
<dbReference type="RefSeq" id="WP_085476760.1">
    <property type="nucleotide sequence ID" value="NZ_FXBM01000002.1"/>
</dbReference>
<name>A0A1X7P2A5_9MICO</name>
<dbReference type="InterPro" id="IPR036291">
    <property type="entry name" value="NAD(P)-bd_dom_sf"/>
</dbReference>
<dbReference type="Pfam" id="PF03807">
    <property type="entry name" value="F420_oxidored"/>
    <property type="match status" value="1"/>
</dbReference>